<feature type="region of interest" description="Disordered" evidence="1">
    <location>
        <begin position="139"/>
        <end position="158"/>
    </location>
</feature>
<name>A0A5C6BXF3_9BACT</name>
<reference evidence="2 3" key="1">
    <citation type="journal article" date="2020" name="Antonie Van Leeuwenhoek">
        <title>Rhodopirellula heiligendammensis sp. nov., Rhodopirellula pilleata sp. nov., and Rhodopirellula solitaria sp. nov. isolated from natural or artificial marine surfaces in Northern Germany and California, USA, and emended description of the genus Rhodopirellula.</title>
        <authorList>
            <person name="Kallscheuer N."/>
            <person name="Wiegand S."/>
            <person name="Jogler M."/>
            <person name="Boedeker C."/>
            <person name="Peeters S.H."/>
            <person name="Rast P."/>
            <person name="Heuer A."/>
            <person name="Jetten M.S.M."/>
            <person name="Rohde M."/>
            <person name="Jogler C."/>
        </authorList>
    </citation>
    <scope>NUCLEOTIDE SEQUENCE [LARGE SCALE GENOMIC DNA]</scope>
    <source>
        <strain evidence="2 3">Poly21</strain>
    </source>
</reference>
<evidence type="ECO:0000313" key="3">
    <source>
        <dbReference type="Proteomes" id="UP000319908"/>
    </source>
</evidence>
<accession>A0A5C6BXF3</accession>
<feature type="compositionally biased region" description="Basic and acidic residues" evidence="1">
    <location>
        <begin position="144"/>
        <end position="158"/>
    </location>
</feature>
<dbReference type="AlphaFoldDB" id="A0A5C6BXF3"/>
<dbReference type="EMBL" id="SJPU01000002">
    <property type="protein sequence ID" value="TWU16963.1"/>
    <property type="molecule type" value="Genomic_DNA"/>
</dbReference>
<dbReference type="RefSeq" id="WP_146408487.1">
    <property type="nucleotide sequence ID" value="NZ_SJPU01000002.1"/>
</dbReference>
<gene>
    <name evidence="2" type="ORF">Poly21_41720</name>
</gene>
<sequence length="158" mass="17806">MLLKNESEPISDDEWLVRRVRYDRFRDHKQPYVSPGAFEPRTGGSQPDEEGISLYRLSCLGSVQPIVDFIADPVKQSEAGFVQVNVGELRTIGLTVRSDRDDDVKGHVVIPELSAPAFRDAEGARKMCREKMMQLSELASRPEAILRDPNKLLGDRPK</sequence>
<evidence type="ECO:0000313" key="2">
    <source>
        <dbReference type="EMBL" id="TWU16963.1"/>
    </source>
</evidence>
<evidence type="ECO:0000256" key="1">
    <source>
        <dbReference type="SAM" id="MobiDB-lite"/>
    </source>
</evidence>
<organism evidence="2 3">
    <name type="scientific">Allorhodopirellula heiligendammensis</name>
    <dbReference type="NCBI Taxonomy" id="2714739"/>
    <lineage>
        <taxon>Bacteria</taxon>
        <taxon>Pseudomonadati</taxon>
        <taxon>Planctomycetota</taxon>
        <taxon>Planctomycetia</taxon>
        <taxon>Pirellulales</taxon>
        <taxon>Pirellulaceae</taxon>
        <taxon>Allorhodopirellula</taxon>
    </lineage>
</organism>
<proteinExistence type="predicted"/>
<dbReference type="Proteomes" id="UP000319908">
    <property type="component" value="Unassembled WGS sequence"/>
</dbReference>
<protein>
    <submittedName>
        <fullName evidence="2">Uncharacterized protein</fullName>
    </submittedName>
</protein>
<comment type="caution">
    <text evidence="2">The sequence shown here is derived from an EMBL/GenBank/DDBJ whole genome shotgun (WGS) entry which is preliminary data.</text>
</comment>
<keyword evidence="3" id="KW-1185">Reference proteome</keyword>